<dbReference type="RefSeq" id="WP_343908533.1">
    <property type="nucleotide sequence ID" value="NZ_BAAAJE010000016.1"/>
</dbReference>
<evidence type="ECO:0000256" key="5">
    <source>
        <dbReference type="ARBA" id="ARBA00022741"/>
    </source>
</evidence>
<evidence type="ECO:0000259" key="12">
    <source>
        <dbReference type="PROSITE" id="PS50901"/>
    </source>
</evidence>
<evidence type="ECO:0000256" key="9">
    <source>
        <dbReference type="PROSITE-ProRule" id="PRU00289"/>
    </source>
</evidence>
<keyword evidence="3 11" id="KW-0812">Transmembrane</keyword>
<evidence type="ECO:0000256" key="10">
    <source>
        <dbReference type="SAM" id="MobiDB-lite"/>
    </source>
</evidence>
<keyword evidence="6 9" id="KW-0067">ATP-binding</keyword>
<feature type="domain" description="FtsK" evidence="12">
    <location>
        <begin position="461"/>
        <end position="661"/>
    </location>
</feature>
<keyword evidence="5 9" id="KW-0547">Nucleotide-binding</keyword>
<gene>
    <name evidence="13" type="ORF">GCM10009606_31420</name>
</gene>
<dbReference type="InterPro" id="IPR002543">
    <property type="entry name" value="FtsK_dom"/>
</dbReference>
<feature type="domain" description="FtsK" evidence="12">
    <location>
        <begin position="821"/>
        <end position="1011"/>
    </location>
</feature>
<dbReference type="PROSITE" id="PS50901">
    <property type="entry name" value="FTSK"/>
    <property type="match status" value="3"/>
</dbReference>
<dbReference type="InterPro" id="IPR027417">
    <property type="entry name" value="P-loop_NTPase"/>
</dbReference>
<keyword evidence="14" id="KW-1185">Reference proteome</keyword>
<evidence type="ECO:0000256" key="2">
    <source>
        <dbReference type="ARBA" id="ARBA00022475"/>
    </source>
</evidence>
<feature type="binding site" evidence="9">
    <location>
        <begin position="484"/>
        <end position="491"/>
    </location>
    <ligand>
        <name>ATP</name>
        <dbReference type="ChEBI" id="CHEBI:30616"/>
    </ligand>
</feature>
<dbReference type="InterPro" id="IPR023837">
    <property type="entry name" value="EccCb-like_Actinobacteria"/>
</dbReference>
<name>A0ABN1UI85_9ACTN</name>
<dbReference type="PANTHER" id="PTHR22683:SF1">
    <property type="entry name" value="TYPE VII SECRETION SYSTEM PROTEIN ESSC"/>
    <property type="match status" value="1"/>
</dbReference>
<sequence length="1326" mass="144038">MSTTLRGTRLDAPEVPTGQIVLQPPPQLEPNEGASGVLMNAIPMLGSLGSIVLVATMGRSTGGRGFIAAGMFLFATLGFIVVQLDRQRKQRAQQVTGSRTEYLRYLANVRKVAREAADQQRRALTWHHPDPSALPALADDRSRVWEHGPSDPNFLHVRYGLCAQPLSLELVPPEGTPIDQVDPAAASALHRLLVVHRLQPDLPASIDLRAFDRVEVCGPEDPARALARALICSATTFHSPDHLQVAVLTSERHLAHWDWVKWLPHAQSTRQSDAVGPMRMVSTSLNDLANLLPPDLGERPRFGADERPASPHLLIVLDGGELPPGNHVIPPDGLHGVTLLDLPARWGELEDPTRLRIQVDGEQGDDGRWPMTALRLREEPVRAKADQCSLATAEAFARRLTPLHTTSTGVAEPTSGEIAGPSDFMELLALGDVRTFDPGTAWRPRPARDRLRVPIGLGEGGSVVHLDIKESAQQGMGPHGLVIGATGSGKSEFLRTLVLGLALTHSPEQLNMVLVDFKGGATFAGMTDLPHVSAVITNLAQELTLVDRMQDALSGEMVRRQELLRDAGNFASVRDYEKARAAGEDLAPLPSLFIVVDEFSEMLSAKPEFIDLFVAIGRLGRSLGLHLLLASQRLEEGRLRGLESHLSYRVGLRTFSAGESRTVLGVPDAYELPADPGLGYLKPDPTTMLRFKAAYVSGPPSGRVRVRRDEGGHVQGILPFTISEVLKLDAVDAEPEPEPEVLDEPGDQESLLDIAVRHMIGHGPEAHQVWLPPLDVPDTLDALMSDLNEHPDLGLVSPRWRGTGGLVVPLGTVDRPREQRRDILTIDLSGSGGHVAVVGGPRSGKSTLLRTVVTSMSLTTTPQESQFYVLDFGGGTFAPFTELPHVAGVGTRSEPDVVRRIVAEVQNVVDRREAYFRANGIDSIETYRSRRREGRADDGYGDVFLVVDGWSTVRADFDDLEAELQQLATRGLTFGLHLVVGAARWADFRAAMRDLFGTRLELRLGDPMDSEIDRKIAALVPAGRPGRGLVQGKLHFLAALPRIDGTPDVESLGDGVEGVIKRVAAAWGGPSGPKLRLLPERISLDEVRAMAPADDRRLLLGVNERELAAVGLDVEAEPHLLMFGDGQSGKSAILRAYAHEVMRTRTPKEAQLVVVDYRRSLLGEVPDEYLLNYLTSATQAQPALRDLASYLEGRIPGPDVTPDQLRNRSWWTGAEVFVLVDDYDLVATQQSSPVAALQPLLPQARDVGLHLVVARRSGGASRALYEPVIQSLRDLAMPGLLLSGSPDEGPLLGTQKPQPAPPGRGRLITRDRGIEVVQMAWSEPSL</sequence>
<accession>A0ABN1UI85</accession>
<dbReference type="Proteomes" id="UP001499979">
    <property type="component" value="Unassembled WGS sequence"/>
</dbReference>
<organism evidence="13 14">
    <name type="scientific">Nocardioides aquiterrae</name>
    <dbReference type="NCBI Taxonomy" id="203799"/>
    <lineage>
        <taxon>Bacteria</taxon>
        <taxon>Bacillati</taxon>
        <taxon>Actinomycetota</taxon>
        <taxon>Actinomycetes</taxon>
        <taxon>Propionibacteriales</taxon>
        <taxon>Nocardioidaceae</taxon>
        <taxon>Nocardioides</taxon>
    </lineage>
</organism>
<evidence type="ECO:0000256" key="4">
    <source>
        <dbReference type="ARBA" id="ARBA00022737"/>
    </source>
</evidence>
<evidence type="ECO:0000256" key="11">
    <source>
        <dbReference type="SAM" id="Phobius"/>
    </source>
</evidence>
<dbReference type="InterPro" id="IPR023836">
    <property type="entry name" value="EccCa-like_Actinobacteria"/>
</dbReference>
<reference evidence="13 14" key="1">
    <citation type="journal article" date="2019" name="Int. J. Syst. Evol. Microbiol.">
        <title>The Global Catalogue of Microorganisms (GCM) 10K type strain sequencing project: providing services to taxonomists for standard genome sequencing and annotation.</title>
        <authorList>
            <consortium name="The Broad Institute Genomics Platform"/>
            <consortium name="The Broad Institute Genome Sequencing Center for Infectious Disease"/>
            <person name="Wu L."/>
            <person name="Ma J."/>
        </authorList>
    </citation>
    <scope>NUCLEOTIDE SEQUENCE [LARGE SCALE GENOMIC DNA]</scope>
    <source>
        <strain evidence="13 14">JCM 11813</strain>
    </source>
</reference>
<dbReference type="InterPro" id="IPR003593">
    <property type="entry name" value="AAA+_ATPase"/>
</dbReference>
<keyword evidence="4" id="KW-0677">Repeat</keyword>
<dbReference type="NCBIfam" id="TIGR03925">
    <property type="entry name" value="T7SS_EccC_b"/>
    <property type="match status" value="1"/>
</dbReference>
<dbReference type="SMART" id="SM00382">
    <property type="entry name" value="AAA"/>
    <property type="match status" value="3"/>
</dbReference>
<dbReference type="SUPFAM" id="SSF52540">
    <property type="entry name" value="P-loop containing nucleoside triphosphate hydrolases"/>
    <property type="match status" value="3"/>
</dbReference>
<feature type="domain" description="FtsK" evidence="12">
    <location>
        <begin position="1107"/>
        <end position="1290"/>
    </location>
</feature>
<keyword evidence="7 11" id="KW-1133">Transmembrane helix</keyword>
<feature type="region of interest" description="Disordered" evidence="10">
    <location>
        <begin position="1284"/>
        <end position="1306"/>
    </location>
</feature>
<evidence type="ECO:0000256" key="8">
    <source>
        <dbReference type="ARBA" id="ARBA00023136"/>
    </source>
</evidence>
<dbReference type="Gene3D" id="3.40.50.300">
    <property type="entry name" value="P-loop containing nucleotide triphosphate hydrolases"/>
    <property type="match status" value="3"/>
</dbReference>
<evidence type="ECO:0000313" key="14">
    <source>
        <dbReference type="Proteomes" id="UP001499979"/>
    </source>
</evidence>
<protein>
    <submittedName>
        <fullName evidence="13">Type VII secretion protein EccC</fullName>
    </submittedName>
</protein>
<evidence type="ECO:0000256" key="3">
    <source>
        <dbReference type="ARBA" id="ARBA00022692"/>
    </source>
</evidence>
<feature type="binding site" evidence="9">
    <location>
        <begin position="839"/>
        <end position="846"/>
    </location>
    <ligand>
        <name>ATP</name>
        <dbReference type="ChEBI" id="CHEBI:30616"/>
    </ligand>
</feature>
<dbReference type="PANTHER" id="PTHR22683">
    <property type="entry name" value="SPORULATION PROTEIN RELATED"/>
    <property type="match status" value="1"/>
</dbReference>
<dbReference type="Pfam" id="PF01580">
    <property type="entry name" value="FtsK_SpoIIIE"/>
    <property type="match status" value="2"/>
</dbReference>
<evidence type="ECO:0000256" key="6">
    <source>
        <dbReference type="ARBA" id="ARBA00022840"/>
    </source>
</evidence>
<feature type="transmembrane region" description="Helical" evidence="11">
    <location>
        <begin position="34"/>
        <end position="54"/>
    </location>
</feature>
<proteinExistence type="predicted"/>
<feature type="binding site" evidence="9">
    <location>
        <begin position="1124"/>
        <end position="1131"/>
    </location>
    <ligand>
        <name>ATP</name>
        <dbReference type="ChEBI" id="CHEBI:30616"/>
    </ligand>
</feature>
<feature type="transmembrane region" description="Helical" evidence="11">
    <location>
        <begin position="66"/>
        <end position="84"/>
    </location>
</feature>
<comment type="subcellular location">
    <subcellularLocation>
        <location evidence="1">Cell membrane</location>
        <topology evidence="1">Multi-pass membrane protein</topology>
    </subcellularLocation>
</comment>
<evidence type="ECO:0000313" key="13">
    <source>
        <dbReference type="EMBL" id="GAA1150523.1"/>
    </source>
</evidence>
<comment type="caution">
    <text evidence="13">The sequence shown here is derived from an EMBL/GenBank/DDBJ whole genome shotgun (WGS) entry which is preliminary data.</text>
</comment>
<evidence type="ECO:0000256" key="1">
    <source>
        <dbReference type="ARBA" id="ARBA00004651"/>
    </source>
</evidence>
<evidence type="ECO:0000256" key="7">
    <source>
        <dbReference type="ARBA" id="ARBA00022989"/>
    </source>
</evidence>
<keyword evidence="2" id="KW-1003">Cell membrane</keyword>
<keyword evidence="8 11" id="KW-0472">Membrane</keyword>
<dbReference type="InterPro" id="IPR050206">
    <property type="entry name" value="FtsK/SpoIIIE/SftA"/>
</dbReference>
<dbReference type="NCBIfam" id="TIGR03924">
    <property type="entry name" value="T7SS_EccC_a"/>
    <property type="match status" value="1"/>
</dbReference>
<dbReference type="EMBL" id="BAAAJE010000016">
    <property type="protein sequence ID" value="GAA1150523.1"/>
    <property type="molecule type" value="Genomic_DNA"/>
</dbReference>